<dbReference type="Pfam" id="PF00551">
    <property type="entry name" value="Formyl_trans_N"/>
    <property type="match status" value="1"/>
</dbReference>
<dbReference type="GO" id="GO:0005829">
    <property type="term" value="C:cytosol"/>
    <property type="evidence" value="ECO:0007669"/>
    <property type="project" value="TreeGrafter"/>
</dbReference>
<dbReference type="CDD" id="cd08646">
    <property type="entry name" value="FMT_core_Met-tRNA-FMT_N"/>
    <property type="match status" value="1"/>
</dbReference>
<organism evidence="11 12">
    <name type="scientific">Candidatus Sungbacteria bacterium RIFCSPHIGHO2_02_FULL_49_20</name>
    <dbReference type="NCBI Taxonomy" id="1802272"/>
    <lineage>
        <taxon>Bacteria</taxon>
        <taxon>Candidatus Sungiibacteriota</taxon>
    </lineage>
</organism>
<name>A0A1G2KRZ5_9BACT</name>
<gene>
    <name evidence="8" type="primary">fmt</name>
    <name evidence="11" type="ORF">A3C12_00410</name>
</gene>
<dbReference type="InterPro" id="IPR036477">
    <property type="entry name" value="Formyl_transf_N_sf"/>
</dbReference>
<feature type="domain" description="Formyl transferase N-terminal" evidence="9">
    <location>
        <begin position="1"/>
        <end position="178"/>
    </location>
</feature>
<evidence type="ECO:0000313" key="12">
    <source>
        <dbReference type="Proteomes" id="UP000178710"/>
    </source>
</evidence>
<evidence type="ECO:0000256" key="7">
    <source>
        <dbReference type="ARBA" id="ARBA00048558"/>
    </source>
</evidence>
<evidence type="ECO:0000259" key="9">
    <source>
        <dbReference type="Pfam" id="PF00551"/>
    </source>
</evidence>
<dbReference type="Gene3D" id="3.40.50.170">
    <property type="entry name" value="Formyl transferase, N-terminal domain"/>
    <property type="match status" value="1"/>
</dbReference>
<dbReference type="PANTHER" id="PTHR11138:SF5">
    <property type="entry name" value="METHIONYL-TRNA FORMYLTRANSFERASE, MITOCHONDRIAL"/>
    <property type="match status" value="1"/>
</dbReference>
<dbReference type="InterPro" id="IPR002376">
    <property type="entry name" value="Formyl_transf_N"/>
</dbReference>
<dbReference type="EC" id="2.1.2.9" evidence="3 8"/>
<dbReference type="PANTHER" id="PTHR11138">
    <property type="entry name" value="METHIONYL-TRNA FORMYLTRANSFERASE"/>
    <property type="match status" value="1"/>
</dbReference>
<dbReference type="SUPFAM" id="SSF53328">
    <property type="entry name" value="Formyltransferase"/>
    <property type="match status" value="1"/>
</dbReference>
<evidence type="ECO:0000256" key="1">
    <source>
        <dbReference type="ARBA" id="ARBA00002606"/>
    </source>
</evidence>
<evidence type="ECO:0000256" key="2">
    <source>
        <dbReference type="ARBA" id="ARBA00010699"/>
    </source>
</evidence>
<keyword evidence="5 8" id="KW-0808">Transferase</keyword>
<dbReference type="InterPro" id="IPR044135">
    <property type="entry name" value="Met-tRNA-FMT_C"/>
</dbReference>
<comment type="catalytic activity">
    <reaction evidence="7 8">
        <text>L-methionyl-tRNA(fMet) + (6R)-10-formyltetrahydrofolate = N-formyl-L-methionyl-tRNA(fMet) + (6S)-5,6,7,8-tetrahydrofolate + H(+)</text>
        <dbReference type="Rhea" id="RHEA:24380"/>
        <dbReference type="Rhea" id="RHEA-COMP:9952"/>
        <dbReference type="Rhea" id="RHEA-COMP:9953"/>
        <dbReference type="ChEBI" id="CHEBI:15378"/>
        <dbReference type="ChEBI" id="CHEBI:57453"/>
        <dbReference type="ChEBI" id="CHEBI:78530"/>
        <dbReference type="ChEBI" id="CHEBI:78844"/>
        <dbReference type="ChEBI" id="CHEBI:195366"/>
        <dbReference type="EC" id="2.1.2.9"/>
    </reaction>
</comment>
<dbReference type="InterPro" id="IPR041711">
    <property type="entry name" value="Met-tRNA-FMT_N"/>
</dbReference>
<protein>
    <recommendedName>
        <fullName evidence="4 8">Methionyl-tRNA formyltransferase</fullName>
        <ecNumber evidence="3 8">2.1.2.9</ecNumber>
    </recommendedName>
</protein>
<dbReference type="EMBL" id="MHQK01000006">
    <property type="protein sequence ID" value="OHA02217.1"/>
    <property type="molecule type" value="Genomic_DNA"/>
</dbReference>
<comment type="similarity">
    <text evidence="2 8">Belongs to the Fmt family.</text>
</comment>
<dbReference type="InterPro" id="IPR005793">
    <property type="entry name" value="Formyl_trans_C"/>
</dbReference>
<evidence type="ECO:0000259" key="10">
    <source>
        <dbReference type="Pfam" id="PF02911"/>
    </source>
</evidence>
<dbReference type="CDD" id="cd08704">
    <property type="entry name" value="Met_tRNA_FMT_C"/>
    <property type="match status" value="1"/>
</dbReference>
<keyword evidence="6 8" id="KW-0648">Protein biosynthesis</keyword>
<evidence type="ECO:0000256" key="8">
    <source>
        <dbReference type="HAMAP-Rule" id="MF_00182"/>
    </source>
</evidence>
<evidence type="ECO:0000256" key="5">
    <source>
        <dbReference type="ARBA" id="ARBA00022679"/>
    </source>
</evidence>
<sequence>MRIVFWGNPEFAVPTLEALAKIKSVSLLAVTNPDKPVGRSQDLTPTPIKTLATKLGIAILEPANLKEPDIAQKLKDFHPDIFIVAAYGKIIPANILSIPQLGALNIHPSLLPLYRGPTPIEHAIANGDSQTGVSIILLDEEMDHGPIVARESAPIETDDDRITLSRRLANDGARLLMKILPQWTSRELEALPQDDTHASYTKRFERDEGRIFWNIPAAVIERRVRAFLGWPDSYALWQRNNDILRLKIEKAHVVLGSAAERSYGATWQSADAAIAVQTTEGSLAIDVLRLEGARSMPAEEFVNGYPDIIGTELL</sequence>
<dbReference type="HAMAP" id="MF_00182">
    <property type="entry name" value="Formyl_trans"/>
    <property type="match status" value="1"/>
</dbReference>
<proteinExistence type="inferred from homology"/>
<feature type="domain" description="Formyl transferase C-terminal" evidence="10">
    <location>
        <begin position="206"/>
        <end position="305"/>
    </location>
</feature>
<dbReference type="SUPFAM" id="SSF50486">
    <property type="entry name" value="FMT C-terminal domain-like"/>
    <property type="match status" value="1"/>
</dbReference>
<dbReference type="InterPro" id="IPR011034">
    <property type="entry name" value="Formyl_transferase-like_C_sf"/>
</dbReference>
<dbReference type="Proteomes" id="UP000178710">
    <property type="component" value="Unassembled WGS sequence"/>
</dbReference>
<comment type="function">
    <text evidence="1 8">Attaches a formyl group to the free amino group of methionyl-tRNA(fMet). The formyl group appears to play a dual role in the initiator identity of N-formylmethionyl-tRNA by promoting its recognition by IF2 and preventing the misappropriation of this tRNA by the elongation apparatus.</text>
</comment>
<evidence type="ECO:0000313" key="11">
    <source>
        <dbReference type="EMBL" id="OHA02217.1"/>
    </source>
</evidence>
<dbReference type="AlphaFoldDB" id="A0A1G2KRZ5"/>
<feature type="binding site" evidence="8">
    <location>
        <begin position="109"/>
        <end position="112"/>
    </location>
    <ligand>
        <name>(6S)-5,6,7,8-tetrahydrofolate</name>
        <dbReference type="ChEBI" id="CHEBI:57453"/>
    </ligand>
</feature>
<dbReference type="Gene3D" id="3.10.25.10">
    <property type="entry name" value="Formyl transferase, C-terminal domain"/>
    <property type="match status" value="1"/>
</dbReference>
<dbReference type="Pfam" id="PF02911">
    <property type="entry name" value="Formyl_trans_C"/>
    <property type="match status" value="1"/>
</dbReference>
<dbReference type="InterPro" id="IPR005794">
    <property type="entry name" value="Fmt"/>
</dbReference>
<dbReference type="NCBIfam" id="TIGR00460">
    <property type="entry name" value="fmt"/>
    <property type="match status" value="1"/>
</dbReference>
<dbReference type="GO" id="GO:0004479">
    <property type="term" value="F:methionyl-tRNA formyltransferase activity"/>
    <property type="evidence" value="ECO:0007669"/>
    <property type="project" value="UniProtKB-UniRule"/>
</dbReference>
<accession>A0A1G2KRZ5</accession>
<evidence type="ECO:0000256" key="3">
    <source>
        <dbReference type="ARBA" id="ARBA00012261"/>
    </source>
</evidence>
<dbReference type="InterPro" id="IPR037022">
    <property type="entry name" value="Formyl_trans_C_sf"/>
</dbReference>
<comment type="caution">
    <text evidence="11">The sequence shown here is derived from an EMBL/GenBank/DDBJ whole genome shotgun (WGS) entry which is preliminary data.</text>
</comment>
<evidence type="ECO:0000256" key="6">
    <source>
        <dbReference type="ARBA" id="ARBA00022917"/>
    </source>
</evidence>
<evidence type="ECO:0000256" key="4">
    <source>
        <dbReference type="ARBA" id="ARBA00016014"/>
    </source>
</evidence>
<reference evidence="11 12" key="1">
    <citation type="journal article" date="2016" name="Nat. Commun.">
        <title>Thousands of microbial genomes shed light on interconnected biogeochemical processes in an aquifer system.</title>
        <authorList>
            <person name="Anantharaman K."/>
            <person name="Brown C.T."/>
            <person name="Hug L.A."/>
            <person name="Sharon I."/>
            <person name="Castelle C.J."/>
            <person name="Probst A.J."/>
            <person name="Thomas B.C."/>
            <person name="Singh A."/>
            <person name="Wilkins M.J."/>
            <person name="Karaoz U."/>
            <person name="Brodie E.L."/>
            <person name="Williams K.H."/>
            <person name="Hubbard S.S."/>
            <person name="Banfield J.F."/>
        </authorList>
    </citation>
    <scope>NUCLEOTIDE SEQUENCE [LARGE SCALE GENOMIC DNA]</scope>
</reference>